<reference evidence="1 2" key="1">
    <citation type="submission" date="2018-09" db="EMBL/GenBank/DDBJ databases">
        <title>Genomic Encyclopedia of Type Strains, Phase III (KMG-III): the genomes of soil and plant-associated and newly described type strains.</title>
        <authorList>
            <person name="Whitman W."/>
        </authorList>
    </citation>
    <scope>NUCLEOTIDE SEQUENCE [LARGE SCALE GENOMIC DNA]</scope>
    <source>
        <strain evidence="1 2">CECT 7938</strain>
    </source>
</reference>
<keyword evidence="2" id="KW-1185">Reference proteome</keyword>
<dbReference type="PROSITE" id="PS51257">
    <property type="entry name" value="PROKAR_LIPOPROTEIN"/>
    <property type="match status" value="1"/>
</dbReference>
<dbReference type="Proteomes" id="UP000286246">
    <property type="component" value="Unassembled WGS sequence"/>
</dbReference>
<dbReference type="Pfam" id="PF11958">
    <property type="entry name" value="DUF3472"/>
    <property type="match status" value="1"/>
</dbReference>
<name>A0A420BF28_SPHD1</name>
<protein>
    <submittedName>
        <fullName evidence="1">Uncharacterized protein DUF3472</fullName>
    </submittedName>
</protein>
<dbReference type="OrthoDB" id="1155193at2"/>
<dbReference type="RefSeq" id="WP_120257108.1">
    <property type="nucleotide sequence ID" value="NZ_RAPY01000001.1"/>
</dbReference>
<organism evidence="1 2">
    <name type="scientific">Sphingobacterium detergens</name>
    <dbReference type="NCBI Taxonomy" id="1145106"/>
    <lineage>
        <taxon>Bacteria</taxon>
        <taxon>Pseudomonadati</taxon>
        <taxon>Bacteroidota</taxon>
        <taxon>Sphingobacteriia</taxon>
        <taxon>Sphingobacteriales</taxon>
        <taxon>Sphingobacteriaceae</taxon>
        <taxon>Sphingobacterium</taxon>
    </lineage>
</organism>
<sequence length="404" mass="44808">MIKASQCAILLSVLLSSSCSKSTRPDLKLKQYNSQTQSDKDLPNLNLSGSNAAPSQHLVYRFKNDAVLKMHKIKITNTAKTEYFSVHNYQGGYAGLQDTPDQNTPTPYTLIASLWDLNTSAANYAFYSYKAPTTVASRFGGEGDGQKTVNPYGWELNTWYNVVLRSWKENGKIYIANFIRNEATGKWFHTSTIGRQAESGFLGVGNGAFLENWVGDNPSWDGRFHRKAFFKDCWNLGVDNVWEKSTSRYFSANDNDAGRNGYFDRAFNAGYDATENAHFMEHGGSVTPDAAFGTGRTLDLPEQANQGTVPTLTALNSSNESAKYQSNKVIVSWAVSDTGSPQLSYKIELLDPNGVVLANKELIRPEKRADTLNNTLATGNYNVRLTITDIFNKQSTAKTVRVLK</sequence>
<accession>A0A420BF28</accession>
<gene>
    <name evidence="1" type="ORF">DFQ12_0142</name>
</gene>
<evidence type="ECO:0000313" key="1">
    <source>
        <dbReference type="EMBL" id="RKE55311.1"/>
    </source>
</evidence>
<evidence type="ECO:0000313" key="2">
    <source>
        <dbReference type="Proteomes" id="UP000286246"/>
    </source>
</evidence>
<proteinExistence type="predicted"/>
<dbReference type="EMBL" id="RAPY01000001">
    <property type="protein sequence ID" value="RKE55311.1"/>
    <property type="molecule type" value="Genomic_DNA"/>
</dbReference>
<dbReference type="AlphaFoldDB" id="A0A420BF28"/>
<dbReference type="InterPro" id="IPR021862">
    <property type="entry name" value="DUF3472"/>
</dbReference>
<comment type="caution">
    <text evidence="1">The sequence shown here is derived from an EMBL/GenBank/DDBJ whole genome shotgun (WGS) entry which is preliminary data.</text>
</comment>